<dbReference type="InterPro" id="IPR027417">
    <property type="entry name" value="P-loop_NTPase"/>
</dbReference>
<dbReference type="InterPro" id="IPR027094">
    <property type="entry name" value="Mitofusin_fam"/>
</dbReference>
<evidence type="ECO:0000256" key="1">
    <source>
        <dbReference type="ARBA" id="ARBA00004374"/>
    </source>
</evidence>
<dbReference type="Gene3D" id="3.40.50.300">
    <property type="entry name" value="P-loop containing nucleotide triphosphate hydrolases"/>
    <property type="match status" value="1"/>
</dbReference>
<gene>
    <name evidence="13" type="ORF">NP233_g803</name>
</gene>
<dbReference type="AlphaFoldDB" id="A0AAD5W394"/>
<comment type="subcellular location">
    <subcellularLocation>
        <location evidence="1">Mitochondrion outer membrane</location>
        <topology evidence="1">Multi-pass membrane protein</topology>
    </subcellularLocation>
</comment>
<dbReference type="InterPro" id="IPR045063">
    <property type="entry name" value="Dynamin_N"/>
</dbReference>
<dbReference type="GO" id="GO:0051646">
    <property type="term" value="P:mitochondrion localization"/>
    <property type="evidence" value="ECO:0007669"/>
    <property type="project" value="TreeGrafter"/>
</dbReference>
<dbReference type="InterPro" id="IPR030381">
    <property type="entry name" value="G_DYNAMIN_dom"/>
</dbReference>
<dbReference type="GO" id="GO:0005525">
    <property type="term" value="F:GTP binding"/>
    <property type="evidence" value="ECO:0007669"/>
    <property type="project" value="UniProtKB-KW"/>
</dbReference>
<dbReference type="PANTHER" id="PTHR10465">
    <property type="entry name" value="TRANSMEMBRANE GTPASE FZO1"/>
    <property type="match status" value="1"/>
</dbReference>
<dbReference type="NCBIfam" id="TIGR00231">
    <property type="entry name" value="small_GTP"/>
    <property type="match status" value="1"/>
</dbReference>
<keyword evidence="2" id="KW-0812">Transmembrane</keyword>
<keyword evidence="6" id="KW-1133">Transmembrane helix</keyword>
<accession>A0AAD5W394</accession>
<comment type="catalytic activity">
    <reaction evidence="11">
        <text>GTP + H2O = GDP + phosphate + H(+)</text>
        <dbReference type="Rhea" id="RHEA:19669"/>
        <dbReference type="ChEBI" id="CHEBI:15377"/>
        <dbReference type="ChEBI" id="CHEBI:15378"/>
        <dbReference type="ChEBI" id="CHEBI:37565"/>
        <dbReference type="ChEBI" id="CHEBI:43474"/>
        <dbReference type="ChEBI" id="CHEBI:58189"/>
    </reaction>
</comment>
<comment type="caution">
    <text evidence="13">The sequence shown here is derived from an EMBL/GenBank/DDBJ whole genome shotgun (WGS) entry which is preliminary data.</text>
</comment>
<organism evidence="13 14">
    <name type="scientific">Leucocoprinus birnbaumii</name>
    <dbReference type="NCBI Taxonomy" id="56174"/>
    <lineage>
        <taxon>Eukaryota</taxon>
        <taxon>Fungi</taxon>
        <taxon>Dikarya</taxon>
        <taxon>Basidiomycota</taxon>
        <taxon>Agaricomycotina</taxon>
        <taxon>Agaricomycetes</taxon>
        <taxon>Agaricomycetidae</taxon>
        <taxon>Agaricales</taxon>
        <taxon>Agaricineae</taxon>
        <taxon>Agaricaceae</taxon>
        <taxon>Leucocoprinus</taxon>
    </lineage>
</organism>
<dbReference type="GO" id="GO:0008053">
    <property type="term" value="P:mitochondrial fusion"/>
    <property type="evidence" value="ECO:0007669"/>
    <property type="project" value="TreeGrafter"/>
</dbReference>
<evidence type="ECO:0000256" key="11">
    <source>
        <dbReference type="ARBA" id="ARBA00048548"/>
    </source>
</evidence>
<dbReference type="SUPFAM" id="SSF52540">
    <property type="entry name" value="P-loop containing nucleoside triphosphate hydrolases"/>
    <property type="match status" value="1"/>
</dbReference>
<keyword evidence="7" id="KW-0175">Coiled coil</keyword>
<proteinExistence type="predicted"/>
<keyword evidence="10" id="KW-0472">Membrane</keyword>
<dbReference type="GO" id="GO:0005741">
    <property type="term" value="C:mitochondrial outer membrane"/>
    <property type="evidence" value="ECO:0007669"/>
    <property type="project" value="UniProtKB-SubCell"/>
</dbReference>
<evidence type="ECO:0000313" key="14">
    <source>
        <dbReference type="Proteomes" id="UP001213000"/>
    </source>
</evidence>
<evidence type="ECO:0000256" key="6">
    <source>
        <dbReference type="ARBA" id="ARBA00022989"/>
    </source>
</evidence>
<keyword evidence="8" id="KW-0496">Mitochondrion</keyword>
<dbReference type="Pfam" id="PF00350">
    <property type="entry name" value="Dynamin_N"/>
    <property type="match status" value="1"/>
</dbReference>
<dbReference type="FunFam" id="3.40.50.300:FF:000638">
    <property type="entry name" value="Transmembrane GTPase Fzo1, putative"/>
    <property type="match status" value="1"/>
</dbReference>
<evidence type="ECO:0000256" key="9">
    <source>
        <dbReference type="ARBA" id="ARBA00023134"/>
    </source>
</evidence>
<reference evidence="13" key="1">
    <citation type="submission" date="2022-07" db="EMBL/GenBank/DDBJ databases">
        <title>Genome Sequence of Leucocoprinus birnbaumii.</title>
        <authorList>
            <person name="Buettner E."/>
        </authorList>
    </citation>
    <scope>NUCLEOTIDE SEQUENCE</scope>
    <source>
        <strain evidence="13">VT141</strain>
    </source>
</reference>
<evidence type="ECO:0000256" key="10">
    <source>
        <dbReference type="ARBA" id="ARBA00023136"/>
    </source>
</evidence>
<sequence length="706" mass="77775">MSHIDKLRLRVEDTSSKVLVTGDLNAGKSTFVNALLRREVMPVDQQPCTTAFCEVHDAAENDGKEEVHVLKEGLTYNIRDESTYTKGSIADLEEIVADNEATQQMIKVYLADTRAPSESLLNNGVVDISLIDAPGLNRDSLKTTAVFARQEEIDVVVFVVSAENHFTLSAKEFLWNASNEKAYLFIVVNKYDQIKNKDKCRRLVLEQIKQLSPSTYNDAEDLVHFVDSATALQPYTANPAFDDLESALRSFVLVKRSKSKLQPVSTYLHNVLSDVELLSSANSIVASAELAKARNDLEHSRPILEKLKASRDTLDLSLETTEDEQTSHASSKTKTILVSALDRVGQGMLGVPNAPIQLPSYPGLWGIWDYARDVRKALLASIDAAVKLAEDEARLITSAGIDKIKALGDTHLPENVERNRRVFIPEAMFSAHRRGAKGGNKKRNGTVVVAGGTQGLGLGLASRPELLETTLFDLFDVNHQFLVYFPNTKQSSSSSSALSVYGAEDIDGDEGDGPSPTALSVLSLGLGALTMVGGQAIGARGLIEGILRLGDIFSNESSRKWVAPVLGVTTIGLGVYLIFELPSTIPRTVGRRVRSQVLRAHRQQQQNQITYVGGVQLTSASTSSSTQKGFVEEQAERVEKETRKVLRMVSWDLRERFRGALEERQKEVKGCEEVERRAEGAMKWFERVGERVEEVRGMIGFEELVD</sequence>
<evidence type="ECO:0000256" key="4">
    <source>
        <dbReference type="ARBA" id="ARBA00022787"/>
    </source>
</evidence>
<keyword evidence="5" id="KW-0378">Hydrolase</keyword>
<dbReference type="PANTHER" id="PTHR10465:SF0">
    <property type="entry name" value="SARCALUMENIN"/>
    <property type="match status" value="1"/>
</dbReference>
<keyword evidence="4" id="KW-1000">Mitochondrion outer membrane</keyword>
<dbReference type="Proteomes" id="UP001213000">
    <property type="component" value="Unassembled WGS sequence"/>
</dbReference>
<keyword evidence="9" id="KW-0342">GTP-binding</keyword>
<dbReference type="PROSITE" id="PS51718">
    <property type="entry name" value="G_DYNAMIN_2"/>
    <property type="match status" value="1"/>
</dbReference>
<keyword evidence="3" id="KW-0547">Nucleotide-binding</keyword>
<evidence type="ECO:0000256" key="7">
    <source>
        <dbReference type="ARBA" id="ARBA00023054"/>
    </source>
</evidence>
<feature type="domain" description="Dynamin-type G" evidence="12">
    <location>
        <begin position="12"/>
        <end position="281"/>
    </location>
</feature>
<evidence type="ECO:0000256" key="8">
    <source>
        <dbReference type="ARBA" id="ARBA00023128"/>
    </source>
</evidence>
<evidence type="ECO:0000313" key="13">
    <source>
        <dbReference type="EMBL" id="KAJ3575861.1"/>
    </source>
</evidence>
<evidence type="ECO:0000256" key="3">
    <source>
        <dbReference type="ARBA" id="ARBA00022741"/>
    </source>
</evidence>
<evidence type="ECO:0000256" key="5">
    <source>
        <dbReference type="ARBA" id="ARBA00022801"/>
    </source>
</evidence>
<evidence type="ECO:0000256" key="2">
    <source>
        <dbReference type="ARBA" id="ARBA00022692"/>
    </source>
</evidence>
<dbReference type="InterPro" id="IPR005225">
    <property type="entry name" value="Small_GTP-bd"/>
</dbReference>
<evidence type="ECO:0000259" key="12">
    <source>
        <dbReference type="PROSITE" id="PS51718"/>
    </source>
</evidence>
<protein>
    <recommendedName>
        <fullName evidence="12">Dynamin-type G domain-containing protein</fullName>
    </recommendedName>
</protein>
<dbReference type="GO" id="GO:0003924">
    <property type="term" value="F:GTPase activity"/>
    <property type="evidence" value="ECO:0007669"/>
    <property type="project" value="InterPro"/>
</dbReference>
<keyword evidence="14" id="KW-1185">Reference proteome</keyword>
<dbReference type="EMBL" id="JANIEX010000025">
    <property type="protein sequence ID" value="KAJ3575861.1"/>
    <property type="molecule type" value="Genomic_DNA"/>
</dbReference>
<name>A0AAD5W394_9AGAR</name>